<reference evidence="1 2" key="1">
    <citation type="submission" date="2015-05" db="EMBL/GenBank/DDBJ databases">
        <title>A genomic and transcriptomic approach to investigate the blue pigment phenotype in Pseudomonas fluorescens.</title>
        <authorList>
            <person name="Andreani N.A."/>
            <person name="Cardazzo B."/>
        </authorList>
    </citation>
    <scope>NUCLEOTIDE SEQUENCE [LARGE SCALE GENOMIC DNA]</scope>
    <source>
        <strain evidence="1 2">Ps_40</strain>
    </source>
</reference>
<accession>A0A120G4N8</accession>
<proteinExistence type="predicted"/>
<evidence type="ECO:0000313" key="2">
    <source>
        <dbReference type="Proteomes" id="UP000063434"/>
    </source>
</evidence>
<dbReference type="EMBL" id="LCYC01000008">
    <property type="protein sequence ID" value="KWV82839.1"/>
    <property type="molecule type" value="Genomic_DNA"/>
</dbReference>
<gene>
    <name evidence="1" type="ORF">PFL603g_00992</name>
</gene>
<organism evidence="1 2">
    <name type="scientific">Pseudomonas fluorescens</name>
    <dbReference type="NCBI Taxonomy" id="294"/>
    <lineage>
        <taxon>Bacteria</taxon>
        <taxon>Pseudomonadati</taxon>
        <taxon>Pseudomonadota</taxon>
        <taxon>Gammaproteobacteria</taxon>
        <taxon>Pseudomonadales</taxon>
        <taxon>Pseudomonadaceae</taxon>
        <taxon>Pseudomonas</taxon>
    </lineage>
</organism>
<protein>
    <submittedName>
        <fullName evidence="1">Uncharacterized protein</fullName>
    </submittedName>
</protein>
<dbReference type="AlphaFoldDB" id="A0A120G4N8"/>
<dbReference type="Proteomes" id="UP000063434">
    <property type="component" value="Unassembled WGS sequence"/>
</dbReference>
<comment type="caution">
    <text evidence="1">The sequence shown here is derived from an EMBL/GenBank/DDBJ whole genome shotgun (WGS) entry which is preliminary data.</text>
</comment>
<sequence>MKQVKLQCRFGLLVDQRVTAFDLLDKGSQLLMQLEALDGVVKQQRQGFMIDRNLAQSVSFDAADTQRIRLLDQPEALDQGGLVPGQRFFQLMGPHPVMVVFQFRRVGVGASRVLNTVLAARVLLDLVMRILERHPLLTGMIVQAQRIGLDLWRRFGGRGIGPEVGVPQYLLARGQRHRFEVIHCALPFDGGQHLGPGGNERYVQGYRCKMRPHLAGLALIVGLDAFKYFVAHLRCTHGQHDRAEPRHHERGEIEYADGRLEKAFQAFEPGLAVLVFGGHGHCACIAQDLADMRLATALPQLTGKGELLHRQARQRRAQRVVRAAIAVTGRLVQTVEPGEEPALFAHRHKAAEEAPVRCAVQTGTQVGHEFATGRILLEGLLRVAGDVHHQRLGAVGVLPIRADQQRPHQYAVEHVERGVCHRLPGQFRRGGARDHILEHLAGVGTERSGALQPGNIDAQCQLLALMLFQQLFKGLALIRVLGLYNGLDMRLIKRAKVQCAAKPGESMGRDRHRLCMDGREGRNDVGVF</sequence>
<evidence type="ECO:0000313" key="1">
    <source>
        <dbReference type="EMBL" id="KWV82839.1"/>
    </source>
</evidence>
<name>A0A120G4N8_PSEFL</name>